<name>A0AAW6Y815_9STRE</name>
<proteinExistence type="predicted"/>
<sequence>MTIRPMKATIARGINDAQDFRNKHWLANDSKNRSENMMIVNLLRNDTGRILG</sequence>
<dbReference type="AlphaFoldDB" id="A0AAW6Y815"/>
<feature type="domain" description="Chorismate-utilising enzyme C-terminal" evidence="1">
    <location>
        <begin position="2"/>
        <end position="50"/>
    </location>
</feature>
<dbReference type="EMBL" id="JASOPU010000001">
    <property type="protein sequence ID" value="MDK7292122.1"/>
    <property type="molecule type" value="Genomic_DNA"/>
</dbReference>
<dbReference type="Proteomes" id="UP001237917">
    <property type="component" value="Unassembled WGS sequence"/>
</dbReference>
<evidence type="ECO:0000313" key="2">
    <source>
        <dbReference type="EMBL" id="MDK7292122.1"/>
    </source>
</evidence>
<dbReference type="InterPro" id="IPR019999">
    <property type="entry name" value="Anth_synth_I-like"/>
</dbReference>
<dbReference type="GO" id="GO:0000162">
    <property type="term" value="P:L-tryptophan biosynthetic process"/>
    <property type="evidence" value="ECO:0007669"/>
    <property type="project" value="TreeGrafter"/>
</dbReference>
<dbReference type="Pfam" id="PF00425">
    <property type="entry name" value="Chorismate_bind"/>
    <property type="match status" value="1"/>
</dbReference>
<accession>A0AAW6Y815</accession>
<dbReference type="PANTHER" id="PTHR11236">
    <property type="entry name" value="AMINOBENZOATE/ANTHRANILATE SYNTHASE"/>
    <property type="match status" value="1"/>
</dbReference>
<dbReference type="GeneID" id="76833049"/>
<evidence type="ECO:0000259" key="1">
    <source>
        <dbReference type="Pfam" id="PF00425"/>
    </source>
</evidence>
<reference evidence="2" key="1">
    <citation type="submission" date="2023-05" db="EMBL/GenBank/DDBJ databases">
        <title>Cataloging the Phylogenetic Diversity of Human Bladder Bacteria.</title>
        <authorList>
            <person name="Du J."/>
        </authorList>
    </citation>
    <scope>NUCLEOTIDE SEQUENCE</scope>
    <source>
        <strain evidence="2">UMB0765</strain>
    </source>
</reference>
<dbReference type="PANTHER" id="PTHR11236:SF50">
    <property type="entry name" value="AMINODEOXYCHORISMATE SYNTHASE COMPONENT 1"/>
    <property type="match status" value="1"/>
</dbReference>
<dbReference type="GO" id="GO:0046820">
    <property type="term" value="F:4-amino-4-deoxychorismate synthase activity"/>
    <property type="evidence" value="ECO:0007669"/>
    <property type="project" value="TreeGrafter"/>
</dbReference>
<gene>
    <name evidence="2" type="ORF">QP487_01325</name>
</gene>
<protein>
    <submittedName>
        <fullName evidence="2">Chorismate-binding protein</fullName>
    </submittedName>
</protein>
<dbReference type="SUPFAM" id="SSF56322">
    <property type="entry name" value="ADC synthase"/>
    <property type="match status" value="1"/>
</dbReference>
<dbReference type="InterPro" id="IPR005801">
    <property type="entry name" value="ADC_synthase"/>
</dbReference>
<dbReference type="RefSeq" id="WP_253066431.1">
    <property type="nucleotide sequence ID" value="NZ_CABHMV010000062.1"/>
</dbReference>
<dbReference type="Gene3D" id="3.60.120.10">
    <property type="entry name" value="Anthranilate synthase"/>
    <property type="match status" value="1"/>
</dbReference>
<dbReference type="InterPro" id="IPR015890">
    <property type="entry name" value="Chorismate_C"/>
</dbReference>
<organism evidence="2 3">
    <name type="scientific">Streptococcus pasteurianus</name>
    <dbReference type="NCBI Taxonomy" id="197614"/>
    <lineage>
        <taxon>Bacteria</taxon>
        <taxon>Bacillati</taxon>
        <taxon>Bacillota</taxon>
        <taxon>Bacilli</taxon>
        <taxon>Lactobacillales</taxon>
        <taxon>Streptococcaceae</taxon>
        <taxon>Streptococcus</taxon>
    </lineage>
</organism>
<evidence type="ECO:0000313" key="3">
    <source>
        <dbReference type="Proteomes" id="UP001237917"/>
    </source>
</evidence>
<comment type="caution">
    <text evidence="2">The sequence shown here is derived from an EMBL/GenBank/DDBJ whole genome shotgun (WGS) entry which is preliminary data.</text>
</comment>